<evidence type="ECO:0000313" key="1">
    <source>
        <dbReference type="EMBL" id="OJH35484.1"/>
    </source>
</evidence>
<reference evidence="1 2" key="2">
    <citation type="submission" date="2016-12" db="EMBL/GenBank/DDBJ databases">
        <title>Draft Genome Sequence of Cystobacter ferrugineus Strain Cbfe23.</title>
        <authorList>
            <person name="Akbar S."/>
            <person name="Dowd S.E."/>
            <person name="Stevens D.C."/>
        </authorList>
    </citation>
    <scope>NUCLEOTIDE SEQUENCE [LARGE SCALE GENOMIC DNA]</scope>
    <source>
        <strain evidence="1 2">Cbfe23</strain>
    </source>
</reference>
<keyword evidence="2" id="KW-1185">Reference proteome</keyword>
<dbReference type="Proteomes" id="UP000182229">
    <property type="component" value="Unassembled WGS sequence"/>
</dbReference>
<dbReference type="EMBL" id="MPIN01000014">
    <property type="protein sequence ID" value="OJH35484.1"/>
    <property type="molecule type" value="Genomic_DNA"/>
</dbReference>
<name>A0A1L9AZQ7_9BACT</name>
<evidence type="ECO:0000313" key="2">
    <source>
        <dbReference type="Proteomes" id="UP000182229"/>
    </source>
</evidence>
<proteinExistence type="predicted"/>
<dbReference type="AlphaFoldDB" id="A0A1L9AZQ7"/>
<gene>
    <name evidence="1" type="ORF">BON30_38810</name>
</gene>
<comment type="caution">
    <text evidence="1">The sequence shown here is derived from an EMBL/GenBank/DDBJ whole genome shotgun (WGS) entry which is preliminary data.</text>
</comment>
<accession>A0A1L9AZQ7</accession>
<protein>
    <submittedName>
        <fullName evidence="1">Uncharacterized protein</fullName>
    </submittedName>
</protein>
<reference evidence="2" key="1">
    <citation type="submission" date="2016-11" db="EMBL/GenBank/DDBJ databases">
        <authorList>
            <person name="Shukria A."/>
            <person name="Stevens D.C."/>
        </authorList>
    </citation>
    <scope>NUCLEOTIDE SEQUENCE [LARGE SCALE GENOMIC DNA]</scope>
    <source>
        <strain evidence="2">Cbfe23</strain>
    </source>
</reference>
<sequence length="194" mass="22004">MDLLRTDALLELIHRYYPAALDSADPQYAESEEGQRLTQLVNAHVGGTQPWKDFIQRLHRDFSDCSVWDATVPYHDPCYICRVSLPGFVVGSPRYDSVVCLLSQLAPVYALYASHVEDKGPGSKRDHWLGFPPFPSEFQDHERRLAELIESTLGATRLSNDVLFTPVPDRVPRTGHFQLGEAKLIDCLFTPYRT</sequence>
<organism evidence="1 2">
    <name type="scientific">Cystobacter ferrugineus</name>
    <dbReference type="NCBI Taxonomy" id="83449"/>
    <lineage>
        <taxon>Bacteria</taxon>
        <taxon>Pseudomonadati</taxon>
        <taxon>Myxococcota</taxon>
        <taxon>Myxococcia</taxon>
        <taxon>Myxococcales</taxon>
        <taxon>Cystobacterineae</taxon>
        <taxon>Archangiaceae</taxon>
        <taxon>Cystobacter</taxon>
    </lineage>
</organism>